<dbReference type="Pfam" id="PF03473">
    <property type="entry name" value="MOSC"/>
    <property type="match status" value="1"/>
</dbReference>
<reference evidence="2 3" key="1">
    <citation type="submission" date="2020-08" db="EMBL/GenBank/DDBJ databases">
        <title>Sequencing the genomes of 1000 actinobacteria strains.</title>
        <authorList>
            <person name="Klenk H.-P."/>
        </authorList>
    </citation>
    <scope>NUCLEOTIDE SEQUENCE [LARGE SCALE GENOMIC DNA]</scope>
    <source>
        <strain evidence="2 3">DSM 22826</strain>
    </source>
</reference>
<evidence type="ECO:0000313" key="3">
    <source>
        <dbReference type="Proteomes" id="UP000523000"/>
    </source>
</evidence>
<feature type="domain" description="MOSC" evidence="1">
    <location>
        <begin position="72"/>
        <end position="219"/>
    </location>
</feature>
<dbReference type="Gene3D" id="2.40.33.20">
    <property type="entry name" value="PK beta-barrel domain-like"/>
    <property type="match status" value="1"/>
</dbReference>
<dbReference type="InterPro" id="IPR005302">
    <property type="entry name" value="MoCF_Sase_C"/>
</dbReference>
<dbReference type="GO" id="GO:0030151">
    <property type="term" value="F:molybdenum ion binding"/>
    <property type="evidence" value="ECO:0007669"/>
    <property type="project" value="InterPro"/>
</dbReference>
<evidence type="ECO:0000259" key="1">
    <source>
        <dbReference type="PROSITE" id="PS51340"/>
    </source>
</evidence>
<name>A0A839QG11_9MICC</name>
<accession>A0A839QG11</accession>
<dbReference type="Proteomes" id="UP000523000">
    <property type="component" value="Unassembled WGS sequence"/>
</dbReference>
<dbReference type="SUPFAM" id="SSF50800">
    <property type="entry name" value="PK beta-barrel domain-like"/>
    <property type="match status" value="1"/>
</dbReference>
<dbReference type="EMBL" id="JACHVS010000001">
    <property type="protein sequence ID" value="MBB2995248.1"/>
    <property type="molecule type" value="Genomic_DNA"/>
</dbReference>
<sequence length="226" mass="24010">MARPDGPYRSGASQLLGKKAFYALVTEERLAGLSTRLAPGSSVLSVDVQGHRLLDADLSTEAGRHALTALLARVLDLPGGIEPVVASEAGLRFPDLAAAGPEEMQAVSLVNLASVRALEAKLGTEIDPLRFRANIYFDGPEAFAERELLGSTVEIGGSRLEVFEETVRCAATDANPTTARRDTRIPAALKQHFGHAIMGFYAHVRSNGTLAPGMDIALEHAVEGVR</sequence>
<organism evidence="2 3">
    <name type="scientific">Paeniglutamicibacter cryotolerans</name>
    <dbReference type="NCBI Taxonomy" id="670079"/>
    <lineage>
        <taxon>Bacteria</taxon>
        <taxon>Bacillati</taxon>
        <taxon>Actinomycetota</taxon>
        <taxon>Actinomycetes</taxon>
        <taxon>Micrococcales</taxon>
        <taxon>Micrococcaceae</taxon>
        <taxon>Paeniglutamicibacter</taxon>
    </lineage>
</organism>
<dbReference type="InterPro" id="IPR011037">
    <property type="entry name" value="Pyrv_Knase-like_insert_dom_sf"/>
</dbReference>
<gene>
    <name evidence="2" type="ORF">E9229_001439</name>
</gene>
<evidence type="ECO:0000313" key="2">
    <source>
        <dbReference type="EMBL" id="MBB2995248.1"/>
    </source>
</evidence>
<comment type="caution">
    <text evidence="2">The sequence shown here is derived from an EMBL/GenBank/DDBJ whole genome shotgun (WGS) entry which is preliminary data.</text>
</comment>
<dbReference type="GO" id="GO:0030170">
    <property type="term" value="F:pyridoxal phosphate binding"/>
    <property type="evidence" value="ECO:0007669"/>
    <property type="project" value="InterPro"/>
</dbReference>
<proteinExistence type="predicted"/>
<dbReference type="GO" id="GO:0003824">
    <property type="term" value="F:catalytic activity"/>
    <property type="evidence" value="ECO:0007669"/>
    <property type="project" value="InterPro"/>
</dbReference>
<keyword evidence="3" id="KW-1185">Reference proteome</keyword>
<dbReference type="PROSITE" id="PS51340">
    <property type="entry name" value="MOSC"/>
    <property type="match status" value="1"/>
</dbReference>
<dbReference type="AlphaFoldDB" id="A0A839QG11"/>
<protein>
    <recommendedName>
        <fullName evidence="1">MOSC domain-containing protein</fullName>
    </recommendedName>
</protein>